<dbReference type="CDD" id="cd02440">
    <property type="entry name" value="AdoMet_MTases"/>
    <property type="match status" value="1"/>
</dbReference>
<evidence type="ECO:0000256" key="6">
    <source>
        <dbReference type="ARBA" id="ARBA00022989"/>
    </source>
</evidence>
<evidence type="ECO:0000256" key="7">
    <source>
        <dbReference type="ARBA" id="ARBA00023136"/>
    </source>
</evidence>
<dbReference type="Pfam" id="PF03141">
    <property type="entry name" value="Methyltransf_29"/>
    <property type="match status" value="1"/>
</dbReference>
<dbReference type="PANTHER" id="PTHR10108:SF1141">
    <property type="entry name" value="METHYLTRANSFERASE PMT24-RELATED"/>
    <property type="match status" value="1"/>
</dbReference>
<evidence type="ECO:0000313" key="14">
    <source>
        <dbReference type="Proteomes" id="UP000008827"/>
    </source>
</evidence>
<feature type="compositionally biased region" description="Basic and acidic residues" evidence="10">
    <location>
        <begin position="96"/>
        <end position="112"/>
    </location>
</feature>
<dbReference type="OrthoDB" id="2013972at2759"/>
<feature type="compositionally biased region" description="Polar residues" evidence="10">
    <location>
        <begin position="269"/>
        <end position="280"/>
    </location>
</feature>
<evidence type="ECO:0000256" key="11">
    <source>
        <dbReference type="SAM" id="Phobius"/>
    </source>
</evidence>
<evidence type="ECO:0000313" key="13">
    <source>
        <dbReference type="EnsemblPlants" id="KRH64592"/>
    </source>
</evidence>
<evidence type="ECO:0008006" key="15">
    <source>
        <dbReference type="Google" id="ProtNLM"/>
    </source>
</evidence>
<dbReference type="Proteomes" id="UP000008827">
    <property type="component" value="Chromosome 4"/>
</dbReference>
<feature type="transmembrane region" description="Helical" evidence="11">
    <location>
        <begin position="21"/>
        <end position="42"/>
    </location>
</feature>
<dbReference type="Gramene" id="KRH64592">
    <property type="protein sequence ID" value="KRH64592"/>
    <property type="gene ID" value="GLYMA_04G243900"/>
</dbReference>
<evidence type="ECO:0000256" key="8">
    <source>
        <dbReference type="ARBA" id="ARBA00023180"/>
    </source>
</evidence>
<dbReference type="EnsemblPlants" id="KRH64591">
    <property type="protein sequence ID" value="KRH64591"/>
    <property type="gene ID" value="GLYMA_04G243900"/>
</dbReference>
<evidence type="ECO:0000256" key="1">
    <source>
        <dbReference type="ARBA" id="ARBA00008361"/>
    </source>
</evidence>
<keyword evidence="8" id="KW-0325">Glycoprotein</keyword>
<proteinExistence type="inferred from homology"/>
<reference evidence="12 13" key="1">
    <citation type="journal article" date="2010" name="Nature">
        <title>Genome sequence of the palaeopolyploid soybean.</title>
        <authorList>
            <person name="Schmutz J."/>
            <person name="Cannon S.B."/>
            <person name="Schlueter J."/>
            <person name="Ma J."/>
            <person name="Mitros T."/>
            <person name="Nelson W."/>
            <person name="Hyten D.L."/>
            <person name="Song Q."/>
            <person name="Thelen J.J."/>
            <person name="Cheng J."/>
            <person name="Xu D."/>
            <person name="Hellsten U."/>
            <person name="May G.D."/>
            <person name="Yu Y."/>
            <person name="Sakurai T."/>
            <person name="Umezawa T."/>
            <person name="Bhattacharyya M.K."/>
            <person name="Sandhu D."/>
            <person name="Valliyodan B."/>
            <person name="Lindquist E."/>
            <person name="Peto M."/>
            <person name="Grant D."/>
            <person name="Shu S."/>
            <person name="Goodstein D."/>
            <person name="Barry K."/>
            <person name="Futrell-Griggs M."/>
            <person name="Abernathy B."/>
            <person name="Du J."/>
            <person name="Tian Z."/>
            <person name="Zhu L."/>
            <person name="Gill N."/>
            <person name="Joshi T."/>
            <person name="Libault M."/>
            <person name="Sethuraman A."/>
            <person name="Zhang X.-C."/>
            <person name="Shinozaki K."/>
            <person name="Nguyen H.T."/>
            <person name="Wing R.A."/>
            <person name="Cregan P."/>
            <person name="Specht J."/>
            <person name="Grimwood J."/>
            <person name="Rokhsar D."/>
            <person name="Stacey G."/>
            <person name="Shoemaker R.C."/>
            <person name="Jackson S.A."/>
        </authorList>
    </citation>
    <scope>NUCLEOTIDE SEQUENCE [LARGE SCALE GENOMIC DNA]</scope>
    <source>
        <strain evidence="13">cv. Williams 82</strain>
        <tissue evidence="12">Callus</tissue>
    </source>
</reference>
<keyword evidence="3" id="KW-0808">Transferase</keyword>
<keyword evidence="2" id="KW-0489">Methyltransferase</keyword>
<dbReference type="RefSeq" id="XP_006578950.1">
    <property type="nucleotide sequence ID" value="XM_006578887.4"/>
</dbReference>
<reference evidence="12" key="3">
    <citation type="submission" date="2018-07" db="EMBL/GenBank/DDBJ databases">
        <title>WGS assembly of Glycine max.</title>
        <authorList>
            <person name="Schmutz J."/>
            <person name="Cannon S."/>
            <person name="Schlueter J."/>
            <person name="Ma J."/>
            <person name="Mitros T."/>
            <person name="Nelson W."/>
            <person name="Hyten D."/>
            <person name="Song Q."/>
            <person name="Thelen J."/>
            <person name="Cheng J."/>
            <person name="Xu D."/>
            <person name="Hellsten U."/>
            <person name="May G."/>
            <person name="Yu Y."/>
            <person name="Sakurai T."/>
            <person name="Umezawa T."/>
            <person name="Bhattacharyya M."/>
            <person name="Sandhu D."/>
            <person name="Valliyodan B."/>
            <person name="Lindquist E."/>
            <person name="Peto M."/>
            <person name="Grant D."/>
            <person name="Shu S."/>
            <person name="Goodstein D."/>
            <person name="Barry K."/>
            <person name="Futrell-Griggs M."/>
            <person name="Abernathy B."/>
            <person name="Du J."/>
            <person name="Tian Z."/>
            <person name="Zhu L."/>
            <person name="Gill N."/>
            <person name="Joshi T."/>
            <person name="Libault M."/>
            <person name="Sethuraman A."/>
            <person name="Zhang X."/>
            <person name="Shinozaki K."/>
            <person name="Nguyen H."/>
            <person name="Wing R."/>
            <person name="Cregan P."/>
            <person name="Specht J."/>
            <person name="Grimwood J."/>
            <person name="Rokhsar D."/>
            <person name="Stacey G."/>
            <person name="Shoemaker R."/>
            <person name="Jackson S."/>
        </authorList>
    </citation>
    <scope>NUCLEOTIDE SEQUENCE</scope>
    <source>
        <tissue evidence="12">Callus</tissue>
    </source>
</reference>
<dbReference type="OMA" id="RYDWKLC"/>
<dbReference type="GO" id="GO:0032259">
    <property type="term" value="P:methylation"/>
    <property type="evidence" value="ECO:0007669"/>
    <property type="project" value="UniProtKB-KW"/>
</dbReference>
<dbReference type="Gramene" id="KRH64591">
    <property type="protein sequence ID" value="KRH64591"/>
    <property type="gene ID" value="GLYMA_04G243900"/>
</dbReference>
<evidence type="ECO:0000256" key="10">
    <source>
        <dbReference type="SAM" id="MobiDB-lite"/>
    </source>
</evidence>
<protein>
    <recommendedName>
        <fullName evidence="15">Methyltransferase PMT26</fullName>
    </recommendedName>
</protein>
<dbReference type="EMBL" id="CM000837">
    <property type="protein sequence ID" value="KRH64591.1"/>
    <property type="molecule type" value="Genomic_DNA"/>
</dbReference>
<feature type="compositionally biased region" description="Polar residues" evidence="10">
    <location>
        <begin position="232"/>
        <end position="243"/>
    </location>
</feature>
<comment type="subcellular location">
    <subcellularLocation>
        <location evidence="9">Endomembrane system</location>
        <topology evidence="9">Single-pass type II membrane protein</topology>
    </subcellularLocation>
</comment>
<reference evidence="13" key="2">
    <citation type="submission" date="2018-02" db="UniProtKB">
        <authorList>
            <consortium name="EnsemblPlants"/>
        </authorList>
    </citation>
    <scope>IDENTIFICATION</scope>
    <source>
        <strain evidence="13">Williams 82</strain>
    </source>
</reference>
<evidence type="ECO:0000313" key="12">
    <source>
        <dbReference type="EMBL" id="KRH64591.1"/>
    </source>
</evidence>
<feature type="region of interest" description="Disordered" evidence="10">
    <location>
        <begin position="62"/>
        <end position="253"/>
    </location>
</feature>
<dbReference type="GO" id="GO:0012505">
    <property type="term" value="C:endomembrane system"/>
    <property type="evidence" value="ECO:0007669"/>
    <property type="project" value="UniProtKB-SubCell"/>
</dbReference>
<dbReference type="InterPro" id="IPR004159">
    <property type="entry name" value="Put_SAM_MeTrfase"/>
</dbReference>
<keyword evidence="7 11" id="KW-0472">Membrane</keyword>
<dbReference type="eggNOG" id="ENOG502QTUG">
    <property type="taxonomic scope" value="Eukaryota"/>
</dbReference>
<dbReference type="GO" id="GO:0008168">
    <property type="term" value="F:methyltransferase activity"/>
    <property type="evidence" value="ECO:0007669"/>
    <property type="project" value="UniProtKB-KW"/>
</dbReference>
<dbReference type="KEGG" id="gmx:100793395"/>
<dbReference type="STRING" id="3847.I1JZ02"/>
<organism evidence="13">
    <name type="scientific">Glycine max</name>
    <name type="common">Soybean</name>
    <name type="synonym">Glycine hispida</name>
    <dbReference type="NCBI Taxonomy" id="3847"/>
    <lineage>
        <taxon>Eukaryota</taxon>
        <taxon>Viridiplantae</taxon>
        <taxon>Streptophyta</taxon>
        <taxon>Embryophyta</taxon>
        <taxon>Tracheophyta</taxon>
        <taxon>Spermatophyta</taxon>
        <taxon>Magnoliopsida</taxon>
        <taxon>eudicotyledons</taxon>
        <taxon>Gunneridae</taxon>
        <taxon>Pentapetalae</taxon>
        <taxon>rosids</taxon>
        <taxon>fabids</taxon>
        <taxon>Fabales</taxon>
        <taxon>Fabaceae</taxon>
        <taxon>Papilionoideae</taxon>
        <taxon>50 kb inversion clade</taxon>
        <taxon>NPAAA clade</taxon>
        <taxon>indigoferoid/millettioid clade</taxon>
        <taxon>Phaseoleae</taxon>
        <taxon>Glycine</taxon>
        <taxon>Glycine subgen. Soja</taxon>
    </lineage>
</organism>
<dbReference type="EMBL" id="CM000837">
    <property type="protein sequence ID" value="KRH64592.1"/>
    <property type="molecule type" value="Genomic_DNA"/>
</dbReference>
<dbReference type="AlphaFoldDB" id="I1JZ02"/>
<dbReference type="FunFam" id="3.40.50.150:FF:000084">
    <property type="entry name" value="probable methyltransferase PMT23"/>
    <property type="match status" value="1"/>
</dbReference>
<evidence type="ECO:0000256" key="5">
    <source>
        <dbReference type="ARBA" id="ARBA00022968"/>
    </source>
</evidence>
<feature type="compositionally biased region" description="Basic and acidic residues" evidence="10">
    <location>
        <begin position="144"/>
        <end position="209"/>
    </location>
</feature>
<evidence type="ECO:0000256" key="4">
    <source>
        <dbReference type="ARBA" id="ARBA00022692"/>
    </source>
</evidence>
<name>I1JZ02_SOYBN</name>
<evidence type="ECO:0000256" key="3">
    <source>
        <dbReference type="ARBA" id="ARBA00022679"/>
    </source>
</evidence>
<evidence type="ECO:0000256" key="2">
    <source>
        <dbReference type="ARBA" id="ARBA00022603"/>
    </source>
</evidence>
<dbReference type="Gene3D" id="3.40.50.150">
    <property type="entry name" value="Vaccinia Virus protein VP39"/>
    <property type="match status" value="1"/>
</dbReference>
<dbReference type="RefSeq" id="XP_006578949.1">
    <property type="nucleotide sequence ID" value="XM_006578886.4"/>
</dbReference>
<keyword evidence="6 11" id="KW-1133">Transmembrane helix</keyword>
<dbReference type="HOGENOM" id="CLU_010485_1_2_1"/>
<sequence length="834" mass="93515">MALGKNSRGEGRKLSNYCSTVSVAVFVAFCLVGVWIVMSSIVPIQNSVIQVSETDTINDVKNVASDSKQFEDRSGDISEESTQGDSQTKKSQSGDSHPENLDDQKGIEKVSDNTEEENQEAVGDNSDEKNDLEEGLGNTIEENDQMRNVKPSTDEKEKESDGSLNSESKETSNDQIHDDELKGSMETLDEKESDKSANDNKLGTEKSKGEVTQQDEMVGETEEEKIKKNLHSETTQSTGGSNTESHENNPALKEVSITGTPSETLIETSTENGTWSTQAAESQHEKESQKSSVSIDSRTYDWKLCNTTTGSEYIPCLDNWQAIRKLQSIRHYEHRERHCPDEATTCLVSLPEGYRSPIRWPKSREMIWYNNAPHTKLVVDKGHQNWVKVTGKYLTFPGGGTQFKHGALHYIEFIQKSLPKIAWGKRSRVILDVGCGVASFGGYLFEKDVLTMSFAPKDVHEAQVQFALERGIPATLGVMGTVRLPYPGSVFDLVHCARCRVPWHIEGGKLLLELNRVLRPGGHFVWSATPVYQKDPEDVEIWKAMGEITKSMCWDLVVIAKDKLNGVAAAIYRKPTDNECYNNRIKHEPPMCSESDDPNTAWNVSLQACMHKVPVDASERGSIWPEQWPLRLEKPPYWIDSQAGVYGRAASVEFTADYKHWKNVISHSYLNGMGINWSSVRNVMDMKAVYGGFAAALRALKVNVWVMNVVPIDSPDTLPIIYERGLFGIYHDWCESLNTYPRSYDLLHADSIFSTLKEKCNILAVIAEVDRILRPEGYLVIRDNVETIGEIESMAKSLHWDIQLTYSKNGEGFLCIQKTFWRPTKVETVASAIA</sequence>
<dbReference type="PaxDb" id="3847-GLYMA04G42270.1"/>
<gene>
    <name evidence="13" type="primary">LOC100793395</name>
    <name evidence="12" type="ORF">GLYMA_04G243900</name>
</gene>
<feature type="region of interest" description="Disordered" evidence="10">
    <location>
        <begin position="269"/>
        <end position="293"/>
    </location>
</feature>
<evidence type="ECO:0000256" key="9">
    <source>
        <dbReference type="ARBA" id="ARBA00060399"/>
    </source>
</evidence>
<keyword evidence="14" id="KW-1185">Reference proteome</keyword>
<comment type="similarity">
    <text evidence="1">Belongs to the methyltransferase superfamily.</text>
</comment>
<dbReference type="PANTHER" id="PTHR10108">
    <property type="entry name" value="SAM-DEPENDENT METHYLTRANSFERASE"/>
    <property type="match status" value="1"/>
</dbReference>
<dbReference type="GO" id="GO:0005737">
    <property type="term" value="C:cytoplasm"/>
    <property type="evidence" value="ECO:0000318"/>
    <property type="project" value="GO_Central"/>
</dbReference>
<keyword evidence="4 11" id="KW-0812">Transmembrane</keyword>
<dbReference type="GeneID" id="100793395"/>
<dbReference type="SUPFAM" id="SSF53335">
    <property type="entry name" value="S-adenosyl-L-methionine-dependent methyltransferases"/>
    <property type="match status" value="2"/>
</dbReference>
<dbReference type="EnsemblPlants" id="KRH64592">
    <property type="protein sequence ID" value="KRH64592"/>
    <property type="gene ID" value="GLYMA_04G243900"/>
</dbReference>
<keyword evidence="5" id="KW-0735">Signal-anchor</keyword>
<accession>I1JZ02</accession>
<dbReference type="InterPro" id="IPR029063">
    <property type="entry name" value="SAM-dependent_MTases_sf"/>
</dbReference>
<feature type="compositionally biased region" description="Polar residues" evidence="10">
    <location>
        <begin position="80"/>
        <end position="95"/>
    </location>
</feature>